<evidence type="ECO:0000313" key="2">
    <source>
        <dbReference type="EMBL" id="MDA7085315.1"/>
    </source>
</evidence>
<dbReference type="RefSeq" id="WP_271346234.1">
    <property type="nucleotide sequence ID" value="NZ_JAQJZJ010000001.1"/>
</dbReference>
<reference evidence="2 3" key="1">
    <citation type="submission" date="2023-01" db="EMBL/GenBank/DDBJ databases">
        <title>Pseudomonas SA3-5T sp. nov., isolated from tidal flat sediment.</title>
        <authorList>
            <person name="Kim H.S."/>
            <person name="Kim J.-S."/>
            <person name="Suh M.K."/>
            <person name="Eom M.K."/>
            <person name="Lee J.-S."/>
        </authorList>
    </citation>
    <scope>NUCLEOTIDE SEQUENCE [LARGE SCALE GENOMIC DNA]</scope>
    <source>
        <strain evidence="2 3">SA3-5</strain>
    </source>
</reference>
<keyword evidence="3" id="KW-1185">Reference proteome</keyword>
<evidence type="ECO:0000256" key="1">
    <source>
        <dbReference type="SAM" id="MobiDB-lite"/>
    </source>
</evidence>
<accession>A0ABT4XB35</accession>
<organism evidence="2 3">
    <name type="scientific">Pseudomonas aestuarii</name>
    <dbReference type="NCBI Taxonomy" id="3018340"/>
    <lineage>
        <taxon>Bacteria</taxon>
        <taxon>Pseudomonadati</taxon>
        <taxon>Pseudomonadota</taxon>
        <taxon>Gammaproteobacteria</taxon>
        <taxon>Pseudomonadales</taxon>
        <taxon>Pseudomonadaceae</taxon>
        <taxon>Pseudomonas</taxon>
    </lineage>
</organism>
<evidence type="ECO:0000313" key="3">
    <source>
        <dbReference type="Proteomes" id="UP001212042"/>
    </source>
</evidence>
<comment type="caution">
    <text evidence="2">The sequence shown here is derived from an EMBL/GenBank/DDBJ whole genome shotgun (WGS) entry which is preliminary data.</text>
</comment>
<protein>
    <submittedName>
        <fullName evidence="2">Uncharacterized protein</fullName>
    </submittedName>
</protein>
<dbReference type="EMBL" id="JAQJZJ010000001">
    <property type="protein sequence ID" value="MDA7085315.1"/>
    <property type="molecule type" value="Genomic_DNA"/>
</dbReference>
<proteinExistence type="predicted"/>
<sequence length="105" mass="11845">MELNREVLDCMKRLRRRLREELAVDIRMSQPDAISSMLSACLTSTSAETRQLGQLLAQYSDRPFAPTAEGSTPRLQAGHPRLIEDPQAKPPSGSLRMYRGQRVYA</sequence>
<dbReference type="Proteomes" id="UP001212042">
    <property type="component" value="Unassembled WGS sequence"/>
</dbReference>
<feature type="region of interest" description="Disordered" evidence="1">
    <location>
        <begin position="63"/>
        <end position="105"/>
    </location>
</feature>
<name>A0ABT4XB35_9PSED</name>
<gene>
    <name evidence="2" type="ORF">PH586_02780</name>
</gene>